<feature type="transmembrane region" description="Helical" evidence="16">
    <location>
        <begin position="126"/>
        <end position="143"/>
    </location>
</feature>
<evidence type="ECO:0000256" key="12">
    <source>
        <dbReference type="ARBA" id="ARBA00041185"/>
    </source>
</evidence>
<accession>A0A0G0DEQ8</accession>
<dbReference type="InterPro" id="IPR001182">
    <property type="entry name" value="FtsW/RodA"/>
</dbReference>
<protein>
    <recommendedName>
        <fullName evidence="12">Probable peptidoglycan glycosyltransferase FtsW</fullName>
        <ecNumber evidence="14">2.4.99.28</ecNumber>
    </recommendedName>
    <alternativeName>
        <fullName evidence="13">Cell division protein FtsW</fullName>
    </alternativeName>
    <alternativeName>
        <fullName evidence="10">Cell wall polymerase</fullName>
    </alternativeName>
    <alternativeName>
        <fullName evidence="9">Peptidoglycan polymerase</fullName>
    </alternativeName>
</protein>
<evidence type="ECO:0000256" key="2">
    <source>
        <dbReference type="ARBA" id="ARBA00022676"/>
    </source>
</evidence>
<keyword evidence="4 16" id="KW-0812">Transmembrane</keyword>
<evidence type="ECO:0000256" key="11">
    <source>
        <dbReference type="ARBA" id="ARBA00038053"/>
    </source>
</evidence>
<evidence type="ECO:0000256" key="4">
    <source>
        <dbReference type="ARBA" id="ARBA00022692"/>
    </source>
</evidence>
<feature type="transmembrane region" description="Helical" evidence="16">
    <location>
        <begin position="369"/>
        <end position="390"/>
    </location>
</feature>
<keyword evidence="6" id="KW-0573">Peptidoglycan synthesis</keyword>
<dbReference type="GO" id="GO:0009252">
    <property type="term" value="P:peptidoglycan biosynthetic process"/>
    <property type="evidence" value="ECO:0007669"/>
    <property type="project" value="UniProtKB-KW"/>
</dbReference>
<feature type="transmembrane region" description="Helical" evidence="16">
    <location>
        <begin position="61"/>
        <end position="80"/>
    </location>
</feature>
<sequence length="404" mass="44406">MSNPNTVQKRRTKNILTGHKPDSIILIFAIMMAIFGAIMIFDASVYQANTVFNDQFYFLKSQLVWLVMGIIPAVLIYFWDYRKILKLAFPALIITIVLLVLVLVLGEALNGSKRWFAIGSLPKIQPAEFAKITLIMYLSSWLAKRDYKYKDFKSALREGFVKNLLGFLAILGTVAVLILLEPDLGTTMILCITCFIMFLMAGEDRIHTLASGSVLLLLVPVAALAAILEPYRLKRVMTFMSLLFTGKVADPQGSGYQMQQILIGIGSGGIFGTGFGQSRQRFGYLVENTAFTDSIFAVILEELGFLGGTLIIIAWLVFLWRGLKIAMGAPDKQGRLLAAGITVWLVMQTLLNIAANVGFIPLTGMPIPLLSYGGSSTIVSLIGIGILLNISKYSNIQNGQTKVN</sequence>
<feature type="transmembrane region" description="Helical" evidence="16">
    <location>
        <begin position="209"/>
        <end position="228"/>
    </location>
</feature>
<evidence type="ECO:0000256" key="15">
    <source>
        <dbReference type="ARBA" id="ARBA00049902"/>
    </source>
</evidence>
<dbReference type="GO" id="GO:0015648">
    <property type="term" value="F:lipid-linked peptidoglycan transporter activity"/>
    <property type="evidence" value="ECO:0007669"/>
    <property type="project" value="TreeGrafter"/>
</dbReference>
<keyword evidence="7 16" id="KW-1133">Transmembrane helix</keyword>
<feature type="transmembrane region" description="Helical" evidence="16">
    <location>
        <begin position="164"/>
        <end position="180"/>
    </location>
</feature>
<evidence type="ECO:0000256" key="7">
    <source>
        <dbReference type="ARBA" id="ARBA00022989"/>
    </source>
</evidence>
<feature type="transmembrane region" description="Helical" evidence="16">
    <location>
        <begin position="335"/>
        <end position="357"/>
    </location>
</feature>
<evidence type="ECO:0000256" key="5">
    <source>
        <dbReference type="ARBA" id="ARBA00022960"/>
    </source>
</evidence>
<dbReference type="Proteomes" id="UP000034140">
    <property type="component" value="Unassembled WGS sequence"/>
</dbReference>
<organism evidence="17 18">
    <name type="scientific">candidate division WS6 bacterium GW2011_GWC1_36_11</name>
    <dbReference type="NCBI Taxonomy" id="1619090"/>
    <lineage>
        <taxon>Bacteria</taxon>
        <taxon>Candidatus Dojkabacteria</taxon>
    </lineage>
</organism>
<evidence type="ECO:0000256" key="10">
    <source>
        <dbReference type="ARBA" id="ARBA00033270"/>
    </source>
</evidence>
<evidence type="ECO:0000256" key="3">
    <source>
        <dbReference type="ARBA" id="ARBA00022679"/>
    </source>
</evidence>
<proteinExistence type="inferred from homology"/>
<evidence type="ECO:0000313" key="17">
    <source>
        <dbReference type="EMBL" id="KKP92779.1"/>
    </source>
</evidence>
<evidence type="ECO:0000256" key="9">
    <source>
        <dbReference type="ARBA" id="ARBA00032370"/>
    </source>
</evidence>
<evidence type="ECO:0000256" key="6">
    <source>
        <dbReference type="ARBA" id="ARBA00022984"/>
    </source>
</evidence>
<comment type="catalytic activity">
    <reaction evidence="15">
        <text>[GlcNAc-(1-&gt;4)-Mur2Ac(oyl-L-Ala-gamma-D-Glu-L-Lys-D-Ala-D-Ala)](n)-di-trans,octa-cis-undecaprenyl diphosphate + beta-D-GlcNAc-(1-&gt;4)-Mur2Ac(oyl-L-Ala-gamma-D-Glu-L-Lys-D-Ala-D-Ala)-di-trans,octa-cis-undecaprenyl diphosphate = [GlcNAc-(1-&gt;4)-Mur2Ac(oyl-L-Ala-gamma-D-Glu-L-Lys-D-Ala-D-Ala)](n+1)-di-trans,octa-cis-undecaprenyl diphosphate + di-trans,octa-cis-undecaprenyl diphosphate + H(+)</text>
        <dbReference type="Rhea" id="RHEA:23708"/>
        <dbReference type="Rhea" id="RHEA-COMP:9602"/>
        <dbReference type="Rhea" id="RHEA-COMP:9603"/>
        <dbReference type="ChEBI" id="CHEBI:15378"/>
        <dbReference type="ChEBI" id="CHEBI:58405"/>
        <dbReference type="ChEBI" id="CHEBI:60033"/>
        <dbReference type="ChEBI" id="CHEBI:78435"/>
        <dbReference type="EC" id="2.4.99.28"/>
    </reaction>
</comment>
<keyword evidence="3" id="KW-0808">Transferase</keyword>
<evidence type="ECO:0000256" key="16">
    <source>
        <dbReference type="SAM" id="Phobius"/>
    </source>
</evidence>
<dbReference type="GO" id="GO:0005886">
    <property type="term" value="C:plasma membrane"/>
    <property type="evidence" value="ECO:0007669"/>
    <property type="project" value="TreeGrafter"/>
</dbReference>
<dbReference type="GO" id="GO:0032153">
    <property type="term" value="C:cell division site"/>
    <property type="evidence" value="ECO:0007669"/>
    <property type="project" value="TreeGrafter"/>
</dbReference>
<name>A0A0G0DEQ8_9BACT</name>
<feature type="transmembrane region" description="Helical" evidence="16">
    <location>
        <begin position="303"/>
        <end position="323"/>
    </location>
</feature>
<dbReference type="EC" id="2.4.99.28" evidence="14"/>
<reference evidence="17 18" key="1">
    <citation type="journal article" date="2015" name="Nature">
        <title>rRNA introns, odd ribosomes, and small enigmatic genomes across a large radiation of phyla.</title>
        <authorList>
            <person name="Brown C.T."/>
            <person name="Hug L.A."/>
            <person name="Thomas B.C."/>
            <person name="Sharon I."/>
            <person name="Castelle C.J."/>
            <person name="Singh A."/>
            <person name="Wilkins M.J."/>
            <person name="Williams K.H."/>
            <person name="Banfield J.F."/>
        </authorList>
    </citation>
    <scope>NUCLEOTIDE SEQUENCE [LARGE SCALE GENOMIC DNA]</scope>
</reference>
<comment type="subcellular location">
    <subcellularLocation>
        <location evidence="1">Membrane</location>
        <topology evidence="1">Multi-pass membrane protein</topology>
    </subcellularLocation>
</comment>
<keyword evidence="2" id="KW-0328">Glycosyltransferase</keyword>
<evidence type="ECO:0000313" key="18">
    <source>
        <dbReference type="Proteomes" id="UP000034140"/>
    </source>
</evidence>
<keyword evidence="5" id="KW-0133">Cell shape</keyword>
<comment type="similarity">
    <text evidence="11">Belongs to the SEDS family. FtsW subfamily.</text>
</comment>
<evidence type="ECO:0000256" key="8">
    <source>
        <dbReference type="ARBA" id="ARBA00023136"/>
    </source>
</evidence>
<evidence type="ECO:0000256" key="14">
    <source>
        <dbReference type="ARBA" id="ARBA00044770"/>
    </source>
</evidence>
<dbReference type="GO" id="GO:0051301">
    <property type="term" value="P:cell division"/>
    <property type="evidence" value="ECO:0007669"/>
    <property type="project" value="UniProtKB-KW"/>
</dbReference>
<dbReference type="GO" id="GO:0008955">
    <property type="term" value="F:peptidoglycan glycosyltransferase activity"/>
    <property type="evidence" value="ECO:0007669"/>
    <property type="project" value="UniProtKB-EC"/>
</dbReference>
<dbReference type="PANTHER" id="PTHR30474:SF2">
    <property type="entry name" value="PEPTIDOGLYCAN GLYCOSYLTRANSFERASE FTSW-RELATED"/>
    <property type="match status" value="1"/>
</dbReference>
<evidence type="ECO:0000256" key="13">
    <source>
        <dbReference type="ARBA" id="ARBA00041418"/>
    </source>
</evidence>
<dbReference type="PANTHER" id="PTHR30474">
    <property type="entry name" value="CELL CYCLE PROTEIN"/>
    <property type="match status" value="1"/>
</dbReference>
<feature type="transmembrane region" description="Helical" evidence="16">
    <location>
        <begin position="87"/>
        <end position="106"/>
    </location>
</feature>
<feature type="transmembrane region" description="Helical" evidence="16">
    <location>
        <begin position="186"/>
        <end position="202"/>
    </location>
</feature>
<evidence type="ECO:0000256" key="1">
    <source>
        <dbReference type="ARBA" id="ARBA00004141"/>
    </source>
</evidence>
<keyword evidence="17" id="KW-0131">Cell cycle</keyword>
<keyword evidence="17" id="KW-0132">Cell division</keyword>
<dbReference type="AlphaFoldDB" id="A0A0G0DEQ8"/>
<dbReference type="EMBL" id="LBRE01000005">
    <property type="protein sequence ID" value="KKP92779.1"/>
    <property type="molecule type" value="Genomic_DNA"/>
</dbReference>
<gene>
    <name evidence="17" type="ORF">UR96_C0005G0018</name>
</gene>
<comment type="caution">
    <text evidence="17">The sequence shown here is derived from an EMBL/GenBank/DDBJ whole genome shotgun (WGS) entry which is preliminary data.</text>
</comment>
<feature type="transmembrane region" description="Helical" evidence="16">
    <location>
        <begin position="21"/>
        <end position="41"/>
    </location>
</feature>
<dbReference type="Pfam" id="PF01098">
    <property type="entry name" value="FTSW_RODA_SPOVE"/>
    <property type="match status" value="1"/>
</dbReference>
<dbReference type="GO" id="GO:0008360">
    <property type="term" value="P:regulation of cell shape"/>
    <property type="evidence" value="ECO:0007669"/>
    <property type="project" value="UniProtKB-KW"/>
</dbReference>
<keyword evidence="8 16" id="KW-0472">Membrane</keyword>